<dbReference type="PROSITE" id="PS51257">
    <property type="entry name" value="PROKAR_LIPOPROTEIN"/>
    <property type="match status" value="1"/>
</dbReference>
<organism evidence="1 2">
    <name type="scientific">Ichthyobacterium seriolicida</name>
    <dbReference type="NCBI Taxonomy" id="242600"/>
    <lineage>
        <taxon>Bacteria</taxon>
        <taxon>Pseudomonadati</taxon>
        <taxon>Bacteroidota</taxon>
        <taxon>Flavobacteriia</taxon>
        <taxon>Flavobacteriales</taxon>
        <taxon>Ichthyobacteriaceae</taxon>
        <taxon>Ichthyobacterium</taxon>
    </lineage>
</organism>
<reference evidence="1 2" key="1">
    <citation type="submission" date="2014-03" db="EMBL/GenBank/DDBJ databases">
        <title>complete genome sequence of Flavobacteriaceae bacterium JBKA-6.</title>
        <authorList>
            <person name="Takano T."/>
            <person name="Nakamura Y."/>
            <person name="Takuma S."/>
            <person name="Yasuike M."/>
            <person name="Matsuyama T."/>
            <person name="Sakai T."/>
            <person name="Fujiwara A."/>
            <person name="Kimoto K."/>
            <person name="Fukuda Y."/>
            <person name="Kondo H."/>
            <person name="Hirono I."/>
            <person name="Nakayasu C."/>
        </authorList>
    </citation>
    <scope>NUCLEOTIDE SEQUENCE [LARGE SCALE GENOMIC DNA]</scope>
    <source>
        <strain evidence="1 2">JBKA-6</strain>
    </source>
</reference>
<accession>A0A1J1E8U0</accession>
<dbReference type="EMBL" id="AP014564">
    <property type="protein sequence ID" value="BAV94339.1"/>
    <property type="molecule type" value="Genomic_DNA"/>
</dbReference>
<keyword evidence="2" id="KW-1185">Reference proteome</keyword>
<dbReference type="AlphaFoldDB" id="A0A1J1E8U0"/>
<dbReference type="KEGG" id="ise:JBKA6_0326"/>
<evidence type="ECO:0000313" key="2">
    <source>
        <dbReference type="Proteomes" id="UP000243197"/>
    </source>
</evidence>
<gene>
    <name evidence="1" type="ORF">JBKA6_0326</name>
</gene>
<dbReference type="RefSeq" id="WP_096685232.1">
    <property type="nucleotide sequence ID" value="NZ_AP014564.1"/>
</dbReference>
<protein>
    <submittedName>
        <fullName evidence="1">Uncharacterized protein</fullName>
    </submittedName>
</protein>
<evidence type="ECO:0000313" key="1">
    <source>
        <dbReference type="EMBL" id="BAV94339.1"/>
    </source>
</evidence>
<dbReference type="Proteomes" id="UP000243197">
    <property type="component" value="Chromosome"/>
</dbReference>
<dbReference type="OrthoDB" id="9814063at2"/>
<proteinExistence type="predicted"/>
<sequence>MFKNLFSLLTLGLVVFSCSKPNDTAKKALELQISSVKFEKSKNLTADNISEFYDKLFITKTPPRNMNKNATADGYPNEFTIAATDIVGDSIINVNLPFNSQFTNLTSNASVKATITFKSAVEGVTLGGTAITGKTAEIPFEILATELTKEKLEAGPFRKDFEFSKAGGTSAVKKYTVVVKFSNDKSDKCDIKQGEFGFIVAETGANAKASFNQHGTAPAAGTKVFAHYPTGNSGKDGLTAANAIEFELRKGKSDTAYPTGGELAVTNGAPASSYFKADALILPEGAFIEADSAPGSTANTTANVCPITGNSSSSNDGQQLKVGSTATTAQIYTFRVVAQDGVTKKHYKLKINADAPQ</sequence>
<name>A0A1J1E8U0_9FLAO</name>